<dbReference type="EMBL" id="JARQZJ010000034">
    <property type="protein sequence ID" value="KAK9875798.1"/>
    <property type="molecule type" value="Genomic_DNA"/>
</dbReference>
<keyword evidence="2" id="KW-1185">Reference proteome</keyword>
<dbReference type="Proteomes" id="UP001431783">
    <property type="component" value="Unassembled WGS sequence"/>
</dbReference>
<gene>
    <name evidence="1" type="ORF">WA026_009587</name>
</gene>
<protein>
    <submittedName>
        <fullName evidence="1">Uncharacterized protein</fullName>
    </submittedName>
</protein>
<evidence type="ECO:0000313" key="2">
    <source>
        <dbReference type="Proteomes" id="UP001431783"/>
    </source>
</evidence>
<reference evidence="1 2" key="1">
    <citation type="submission" date="2023-03" db="EMBL/GenBank/DDBJ databases">
        <title>Genome insight into feeding habits of ladybird beetles.</title>
        <authorList>
            <person name="Li H.-S."/>
            <person name="Huang Y.-H."/>
            <person name="Pang H."/>
        </authorList>
    </citation>
    <scope>NUCLEOTIDE SEQUENCE [LARGE SCALE GENOMIC DNA]</scope>
    <source>
        <strain evidence="1">SYSU_2023b</strain>
        <tissue evidence="1">Whole body</tissue>
    </source>
</reference>
<sequence>MIVAGKFKKWEVENRIQPNRKGARECAISSRIEINRDCNRTYSTPNSTDFTPKFKGEFAPLEITEPCPKAAGWVGAKGK</sequence>
<dbReference type="AlphaFoldDB" id="A0AAW1TZT7"/>
<comment type="caution">
    <text evidence="1">The sequence shown here is derived from an EMBL/GenBank/DDBJ whole genome shotgun (WGS) entry which is preliminary data.</text>
</comment>
<evidence type="ECO:0000313" key="1">
    <source>
        <dbReference type="EMBL" id="KAK9875798.1"/>
    </source>
</evidence>
<proteinExistence type="predicted"/>
<name>A0AAW1TZT7_9CUCU</name>
<accession>A0AAW1TZT7</accession>
<organism evidence="1 2">
    <name type="scientific">Henosepilachna vigintioctopunctata</name>
    <dbReference type="NCBI Taxonomy" id="420089"/>
    <lineage>
        <taxon>Eukaryota</taxon>
        <taxon>Metazoa</taxon>
        <taxon>Ecdysozoa</taxon>
        <taxon>Arthropoda</taxon>
        <taxon>Hexapoda</taxon>
        <taxon>Insecta</taxon>
        <taxon>Pterygota</taxon>
        <taxon>Neoptera</taxon>
        <taxon>Endopterygota</taxon>
        <taxon>Coleoptera</taxon>
        <taxon>Polyphaga</taxon>
        <taxon>Cucujiformia</taxon>
        <taxon>Coccinelloidea</taxon>
        <taxon>Coccinellidae</taxon>
        <taxon>Epilachninae</taxon>
        <taxon>Epilachnini</taxon>
        <taxon>Henosepilachna</taxon>
    </lineage>
</organism>